<dbReference type="VEuPathDB" id="FungiDB:LCOR_03472.1"/>
<comment type="caution">
    <text evidence="2">The sequence shown here is derived from an EMBL/GenBank/DDBJ whole genome shotgun (WGS) entry which is preliminary data.</text>
</comment>
<evidence type="ECO:0000313" key="2">
    <source>
        <dbReference type="EMBL" id="CDH51926.1"/>
    </source>
</evidence>
<dbReference type="Proteomes" id="UP000027586">
    <property type="component" value="Unassembled WGS sequence"/>
</dbReference>
<organism evidence="2 3">
    <name type="scientific">Lichtheimia corymbifera JMRC:FSU:9682</name>
    <dbReference type="NCBI Taxonomy" id="1263082"/>
    <lineage>
        <taxon>Eukaryota</taxon>
        <taxon>Fungi</taxon>
        <taxon>Fungi incertae sedis</taxon>
        <taxon>Mucoromycota</taxon>
        <taxon>Mucoromycotina</taxon>
        <taxon>Mucoromycetes</taxon>
        <taxon>Mucorales</taxon>
        <taxon>Lichtheimiaceae</taxon>
        <taxon>Lichtheimia</taxon>
    </lineage>
</organism>
<name>A0A068RSI4_9FUNG</name>
<dbReference type="EMBL" id="CBTN010000011">
    <property type="protein sequence ID" value="CDH51926.1"/>
    <property type="molecule type" value="Genomic_DNA"/>
</dbReference>
<evidence type="ECO:0000256" key="1">
    <source>
        <dbReference type="SAM" id="MobiDB-lite"/>
    </source>
</evidence>
<sequence length="174" mass="18958">MQSKILISSSYASCVRAATQEECYMQAVQDGRDMAITQTFAMFGEVFGLCALNEDFRKFITKSALPKWKELDMRELYKHDQYDYEHMQSRVVLSVVLSPPPPPPAPPTHPSRTKGKAAQSKASQSKATIPKATPSSSKATTHASTSPGTSSVGSSTQTALPSFFLRSSSSEEES</sequence>
<keyword evidence="3" id="KW-1185">Reference proteome</keyword>
<proteinExistence type="predicted"/>
<accession>A0A068RSI4</accession>
<dbReference type="AlphaFoldDB" id="A0A068RSI4"/>
<evidence type="ECO:0000313" key="3">
    <source>
        <dbReference type="Proteomes" id="UP000027586"/>
    </source>
</evidence>
<reference evidence="2" key="1">
    <citation type="submission" date="2013-08" db="EMBL/GenBank/DDBJ databases">
        <title>Gene expansion shapes genome architecture in the human pathogen Lichtheimia corymbifera: an evolutionary genomics analysis in the ancient terrestrial Mucorales (Mucoromycotina).</title>
        <authorList>
            <person name="Schwartze V.U."/>
            <person name="Winter S."/>
            <person name="Shelest E."/>
            <person name="Marcet-Houben M."/>
            <person name="Horn F."/>
            <person name="Wehner S."/>
            <person name="Hoffmann K."/>
            <person name="Riege K."/>
            <person name="Sammeth M."/>
            <person name="Nowrousian M."/>
            <person name="Valiante V."/>
            <person name="Linde J."/>
            <person name="Jacobsen I.D."/>
            <person name="Marz M."/>
            <person name="Brakhage A.A."/>
            <person name="Gabaldon T."/>
            <person name="Bocker S."/>
            <person name="Voigt K."/>
        </authorList>
    </citation>
    <scope>NUCLEOTIDE SEQUENCE [LARGE SCALE GENOMIC DNA]</scope>
    <source>
        <strain evidence="2">FSU 9682</strain>
    </source>
</reference>
<protein>
    <submittedName>
        <fullName evidence="2">Uncharacterized protein</fullName>
    </submittedName>
</protein>
<feature type="compositionally biased region" description="Low complexity" evidence="1">
    <location>
        <begin position="116"/>
        <end position="158"/>
    </location>
</feature>
<gene>
    <name evidence="2" type="ORF">LCOR_03472.1</name>
</gene>
<feature type="region of interest" description="Disordered" evidence="1">
    <location>
        <begin position="96"/>
        <end position="174"/>
    </location>
</feature>
<feature type="compositionally biased region" description="Pro residues" evidence="1">
    <location>
        <begin position="98"/>
        <end position="109"/>
    </location>
</feature>